<dbReference type="EMBL" id="BJMU01000002">
    <property type="protein sequence ID" value="GEB82184.1"/>
    <property type="molecule type" value="Genomic_DNA"/>
</dbReference>
<feature type="compositionally biased region" description="Polar residues" evidence="1">
    <location>
        <begin position="33"/>
        <end position="53"/>
    </location>
</feature>
<comment type="caution">
    <text evidence="2">The sequence shown here is derived from an EMBL/GenBank/DDBJ whole genome shotgun (WGS) entry which is preliminary data.</text>
</comment>
<evidence type="ECO:0000313" key="3">
    <source>
        <dbReference type="Proteomes" id="UP000317617"/>
    </source>
</evidence>
<dbReference type="Proteomes" id="UP000317617">
    <property type="component" value="Unassembled WGS sequence"/>
</dbReference>
<proteinExistence type="predicted"/>
<evidence type="ECO:0000313" key="2">
    <source>
        <dbReference type="EMBL" id="GEB82184.1"/>
    </source>
</evidence>
<sequence length="70" mass="7878">MGSPYSPSLWPLSKPSKTLSRKLDRKSGKMPVQQPTRQTGPIILSPQTAQPNCSFKLPRQNPRKKARIHV</sequence>
<feature type="region of interest" description="Disordered" evidence="1">
    <location>
        <begin position="1"/>
        <end position="70"/>
    </location>
</feature>
<dbReference type="AlphaFoldDB" id="A0A4Y3TKB2"/>
<keyword evidence="3" id="KW-1185">Reference proteome</keyword>
<gene>
    <name evidence="2" type="ORF">AOR01nite_06610</name>
</gene>
<organism evidence="2 3">
    <name type="scientific">Acetobacter orleanensis</name>
    <dbReference type="NCBI Taxonomy" id="104099"/>
    <lineage>
        <taxon>Bacteria</taxon>
        <taxon>Pseudomonadati</taxon>
        <taxon>Pseudomonadota</taxon>
        <taxon>Alphaproteobacteria</taxon>
        <taxon>Acetobacterales</taxon>
        <taxon>Acetobacteraceae</taxon>
        <taxon>Acetobacter</taxon>
    </lineage>
</organism>
<feature type="compositionally biased region" description="Basic residues" evidence="1">
    <location>
        <begin position="61"/>
        <end position="70"/>
    </location>
</feature>
<name>A0A4Y3TKB2_9PROT</name>
<accession>A0A4Y3TKB2</accession>
<protein>
    <submittedName>
        <fullName evidence="2">Uncharacterized protein</fullName>
    </submittedName>
</protein>
<evidence type="ECO:0000256" key="1">
    <source>
        <dbReference type="SAM" id="MobiDB-lite"/>
    </source>
</evidence>
<reference evidence="2 3" key="1">
    <citation type="submission" date="2019-06" db="EMBL/GenBank/DDBJ databases">
        <title>Whole genome shotgun sequence of Acetobacter orleanensis NBRC 13752.</title>
        <authorList>
            <person name="Hosoyama A."/>
            <person name="Uohara A."/>
            <person name="Ohji S."/>
            <person name="Ichikawa N."/>
        </authorList>
    </citation>
    <scope>NUCLEOTIDE SEQUENCE [LARGE SCALE GENOMIC DNA]</scope>
    <source>
        <strain evidence="2 3">NBRC 13752</strain>
    </source>
</reference>
<feature type="compositionally biased region" description="Low complexity" evidence="1">
    <location>
        <begin position="1"/>
        <end position="18"/>
    </location>
</feature>